<evidence type="ECO:0000313" key="8">
    <source>
        <dbReference type="Proteomes" id="UP001174909"/>
    </source>
</evidence>
<dbReference type="PANTHER" id="PTHR47969">
    <property type="entry name" value="CHROMOSOME-ASSOCIATED KINESIN KIF4A-RELATED"/>
    <property type="match status" value="1"/>
</dbReference>
<dbReference type="GO" id="GO:0003777">
    <property type="term" value="F:microtubule motor activity"/>
    <property type="evidence" value="ECO:0007669"/>
    <property type="project" value="InterPro"/>
</dbReference>
<evidence type="ECO:0000256" key="5">
    <source>
        <dbReference type="SAM" id="MobiDB-lite"/>
    </source>
</evidence>
<accession>A0AA35TGJ1</accession>
<feature type="coiled-coil region" evidence="4">
    <location>
        <begin position="349"/>
        <end position="418"/>
    </location>
</feature>
<evidence type="ECO:0000313" key="7">
    <source>
        <dbReference type="EMBL" id="CAI8047579.1"/>
    </source>
</evidence>
<comment type="caution">
    <text evidence="7">The sequence shown here is derived from an EMBL/GenBank/DDBJ whole genome shotgun (WGS) entry which is preliminary data.</text>
</comment>
<evidence type="ECO:0000256" key="1">
    <source>
        <dbReference type="ARBA" id="ARBA00022490"/>
    </source>
</evidence>
<protein>
    <submittedName>
        <fullName evidence="7">Kinesin-like protein KIF21A</fullName>
    </submittedName>
</protein>
<feature type="region of interest" description="Disordered" evidence="5">
    <location>
        <begin position="187"/>
        <end position="220"/>
    </location>
</feature>
<reference evidence="7" key="1">
    <citation type="submission" date="2023-03" db="EMBL/GenBank/DDBJ databases">
        <authorList>
            <person name="Steffen K."/>
            <person name="Cardenas P."/>
        </authorList>
    </citation>
    <scope>NUCLEOTIDE SEQUENCE</scope>
</reference>
<dbReference type="GO" id="GO:0005875">
    <property type="term" value="C:microtubule associated complex"/>
    <property type="evidence" value="ECO:0007669"/>
    <property type="project" value="TreeGrafter"/>
</dbReference>
<keyword evidence="3 4" id="KW-0175">Coiled coil</keyword>
<keyword evidence="1" id="KW-0963">Cytoplasm</keyword>
<keyword evidence="8" id="KW-1185">Reference proteome</keyword>
<evidence type="ECO:0000259" key="6">
    <source>
        <dbReference type="Pfam" id="PF23203"/>
    </source>
</evidence>
<dbReference type="InterPro" id="IPR056532">
    <property type="entry name" value="KIF21A/B_hel_2"/>
</dbReference>
<name>A0AA35TGJ1_GEOBA</name>
<feature type="region of interest" description="Disordered" evidence="5">
    <location>
        <begin position="245"/>
        <end position="299"/>
    </location>
</feature>
<keyword evidence="2" id="KW-0493">Microtubule</keyword>
<sequence length="755" mass="83736">MYKPAIFMISLPPLPAPCHILQESSEEDLTVQGSDSSDDSEEEIDDSASLASSVADLSSEINLKEQLVDQLEKAQTNLHVMRQQYEEKMSLLQTQIKNIESERDKVLKDIASKRSQSGGVSSKDVKARYEKQLGGLRGELKTLKMAKKEHSKALKKNAQNENELRRLKADLLEMKKARVKLLNQMRAEASRKKQEEARHTRHVSQLKKESTKKEHKIQSLEADAQRKAIIMKRRADELALLRRQTRMRHSASNSSLSSTSSSSSHPHPSHPLSSHSSASGGVGVSGEAESSETTSVVFRDRPSVKTLATKFERNSSHRKSSVFTSTSARKKWRNFEKKITDAIMNRLTVATLSKDMDRWIEKRDRLSRRADELRYHRSHLLKESSPDPEELQSIEEDLDSLLANVEYIQSNIVELQNELIAVDDSKSDSDTMEAHAIITQCAPRDAKYLLEHLMTMTLSLGVKAEQQSSLARSLEARLRTSEDNAELMKSFSSPQVSHPLMAASRTVTKSRSAGGRGVGVPVALDFRSENSSQDSGGPPNMERPSCTPQMAPHNMLCITTHKMRRRTFLPSEINIGPKKMTRPSSANDNCLREEAEEHQTDGEGSGAKSLSSNNGRRPLKKSSKMSMSVQDLTADSSSSSSSSSQTSLSTTPSSPNAPRQLGANGKPSVWSRLTRAGSTNLLNDNRGQLQAEKTRAVTRHSRVPTLPVATRPEFCVSLPQTTSSLAALKVGRLKWDSIGTVSGLYWDFTGTILRT</sequence>
<feature type="region of interest" description="Disordered" evidence="5">
    <location>
        <begin position="505"/>
        <end position="551"/>
    </location>
</feature>
<evidence type="ECO:0000256" key="2">
    <source>
        <dbReference type="ARBA" id="ARBA00022701"/>
    </source>
</evidence>
<feature type="compositionally biased region" description="Acidic residues" evidence="5">
    <location>
        <begin position="36"/>
        <end position="46"/>
    </location>
</feature>
<feature type="compositionally biased region" description="Basic and acidic residues" evidence="5">
    <location>
        <begin position="206"/>
        <end position="220"/>
    </location>
</feature>
<feature type="compositionally biased region" description="Low complexity" evidence="5">
    <location>
        <begin position="250"/>
        <end position="296"/>
    </location>
</feature>
<feature type="region of interest" description="Disordered" evidence="5">
    <location>
        <begin position="570"/>
        <end position="701"/>
    </location>
</feature>
<evidence type="ECO:0000256" key="3">
    <source>
        <dbReference type="ARBA" id="ARBA00023054"/>
    </source>
</evidence>
<dbReference type="GO" id="GO:0007052">
    <property type="term" value="P:mitotic spindle organization"/>
    <property type="evidence" value="ECO:0007669"/>
    <property type="project" value="TreeGrafter"/>
</dbReference>
<dbReference type="PANTHER" id="PTHR47969:SF28">
    <property type="entry name" value="KINESIN-LIKE PROTEIN KIF21B"/>
    <property type="match status" value="1"/>
</dbReference>
<dbReference type="CDD" id="cd22248">
    <property type="entry name" value="Rcc_KIF21"/>
    <property type="match status" value="1"/>
</dbReference>
<proteinExistence type="predicted"/>
<dbReference type="Pfam" id="PF23203">
    <property type="entry name" value="KIF21A"/>
    <property type="match status" value="1"/>
</dbReference>
<dbReference type="GO" id="GO:0005874">
    <property type="term" value="C:microtubule"/>
    <property type="evidence" value="ECO:0007669"/>
    <property type="project" value="UniProtKB-KW"/>
</dbReference>
<feature type="compositionally biased region" description="Basic and acidic residues" evidence="5">
    <location>
        <begin position="590"/>
        <end position="601"/>
    </location>
</feature>
<evidence type="ECO:0000256" key="4">
    <source>
        <dbReference type="SAM" id="Coils"/>
    </source>
</evidence>
<feature type="compositionally biased region" description="Polar residues" evidence="5">
    <location>
        <begin position="676"/>
        <end position="688"/>
    </location>
</feature>
<dbReference type="GO" id="GO:0007018">
    <property type="term" value="P:microtubule-based movement"/>
    <property type="evidence" value="ECO:0007669"/>
    <property type="project" value="InterPro"/>
</dbReference>
<dbReference type="Proteomes" id="UP001174909">
    <property type="component" value="Unassembled WGS sequence"/>
</dbReference>
<feature type="compositionally biased region" description="Basic and acidic residues" evidence="5">
    <location>
        <begin position="188"/>
        <end position="198"/>
    </location>
</feature>
<dbReference type="AlphaFoldDB" id="A0AA35TGJ1"/>
<dbReference type="EMBL" id="CASHTH010003660">
    <property type="protein sequence ID" value="CAI8047579.1"/>
    <property type="molecule type" value="Genomic_DNA"/>
</dbReference>
<gene>
    <name evidence="7" type="ORF">GBAR_LOCUS26299</name>
</gene>
<dbReference type="GO" id="GO:0051231">
    <property type="term" value="P:spindle elongation"/>
    <property type="evidence" value="ECO:0007669"/>
    <property type="project" value="TreeGrafter"/>
</dbReference>
<feature type="region of interest" description="Disordered" evidence="5">
    <location>
        <begin position="26"/>
        <end position="46"/>
    </location>
</feature>
<feature type="compositionally biased region" description="Low complexity" evidence="5">
    <location>
        <begin position="636"/>
        <end position="654"/>
    </location>
</feature>
<dbReference type="Pfam" id="PF25764">
    <property type="entry name" value="KIF21A_4th"/>
    <property type="match status" value="1"/>
</dbReference>
<dbReference type="InterPro" id="IPR027640">
    <property type="entry name" value="Kinesin-like_fam"/>
</dbReference>
<organism evidence="7 8">
    <name type="scientific">Geodia barretti</name>
    <name type="common">Barrett's horny sponge</name>
    <dbReference type="NCBI Taxonomy" id="519541"/>
    <lineage>
        <taxon>Eukaryota</taxon>
        <taxon>Metazoa</taxon>
        <taxon>Porifera</taxon>
        <taxon>Demospongiae</taxon>
        <taxon>Heteroscleromorpha</taxon>
        <taxon>Tetractinellida</taxon>
        <taxon>Astrophorina</taxon>
        <taxon>Geodiidae</taxon>
        <taxon>Geodia</taxon>
    </lineage>
</organism>
<feature type="domain" description="KIF21A/B second helical" evidence="6">
    <location>
        <begin position="324"/>
        <end position="479"/>
    </location>
</feature>
<feature type="compositionally biased region" description="Polar residues" evidence="5">
    <location>
        <begin position="624"/>
        <end position="635"/>
    </location>
</feature>